<feature type="compositionally biased region" description="Low complexity" evidence="1">
    <location>
        <begin position="340"/>
        <end position="374"/>
    </location>
</feature>
<evidence type="ECO:0000313" key="2">
    <source>
        <dbReference type="EMBL" id="KAF9462013.1"/>
    </source>
</evidence>
<feature type="region of interest" description="Disordered" evidence="1">
    <location>
        <begin position="1"/>
        <end position="103"/>
    </location>
</feature>
<feature type="compositionally biased region" description="Basic residues" evidence="1">
    <location>
        <begin position="83"/>
        <end position="95"/>
    </location>
</feature>
<feature type="compositionally biased region" description="Low complexity" evidence="1">
    <location>
        <begin position="484"/>
        <end position="515"/>
    </location>
</feature>
<feature type="region of interest" description="Disordered" evidence="1">
    <location>
        <begin position="137"/>
        <end position="162"/>
    </location>
</feature>
<reference evidence="2" key="1">
    <citation type="submission" date="2020-11" db="EMBL/GenBank/DDBJ databases">
        <authorList>
            <consortium name="DOE Joint Genome Institute"/>
            <person name="Ahrendt S."/>
            <person name="Riley R."/>
            <person name="Andreopoulos W."/>
            <person name="Labutti K."/>
            <person name="Pangilinan J."/>
            <person name="Ruiz-Duenas F.J."/>
            <person name="Barrasa J.M."/>
            <person name="Sanchez-Garcia M."/>
            <person name="Camarero S."/>
            <person name="Miyauchi S."/>
            <person name="Serrano A."/>
            <person name="Linde D."/>
            <person name="Babiker R."/>
            <person name="Drula E."/>
            <person name="Ayuso-Fernandez I."/>
            <person name="Pacheco R."/>
            <person name="Padilla G."/>
            <person name="Ferreira P."/>
            <person name="Barriuso J."/>
            <person name="Kellner H."/>
            <person name="Castanera R."/>
            <person name="Alfaro M."/>
            <person name="Ramirez L."/>
            <person name="Pisabarro A.G."/>
            <person name="Kuo A."/>
            <person name="Tritt A."/>
            <person name="Lipzen A."/>
            <person name="He G."/>
            <person name="Yan M."/>
            <person name="Ng V."/>
            <person name="Cullen D."/>
            <person name="Martin F."/>
            <person name="Rosso M.-N."/>
            <person name="Henrissat B."/>
            <person name="Hibbett D."/>
            <person name="Martinez A.T."/>
            <person name="Grigoriev I.V."/>
        </authorList>
    </citation>
    <scope>NUCLEOTIDE SEQUENCE</scope>
    <source>
        <strain evidence="2">CBS 247.69</strain>
    </source>
</reference>
<feature type="compositionally biased region" description="Basic and acidic residues" evidence="1">
    <location>
        <begin position="35"/>
        <end position="48"/>
    </location>
</feature>
<feature type="compositionally biased region" description="Polar residues" evidence="1">
    <location>
        <begin position="464"/>
        <end position="474"/>
    </location>
</feature>
<sequence>MSTTSSRRTHRKRGSALRLSSDTTATLPEYITVGWHREEDLPSDRPPDYPDSAEEADEDTDSEGITSSVYVPPPIVVAPGSPRRVRRFPSHRRRPSTSSNDPYLDSLLARSVHALEMSNTLLQSSMSTQTSLSNILTPDTQAENTLETSARGLSTRIQGSRRSYETWADDLEEISREVEGLFDEGQGTGSHRRTSGSSSHTRDGSISSSLPVPSSPLQGYRARRRPSQLDLQKASEYPVPHLQLSQQDRSNLISPAPRALTQYFISTSDSDSIVLPSTLGLRCPPSSHNTPDWQSVQAEASSSNVNLHGALSSPKIIDRPLEPSTPAYNMLSAFVAKAPSPGSSTPSSFSRQSFLSSVRSSRNNSTSTDRTSASIHSRSSPTRTQKSPERKTPKQIIATLPHRPMTPTTEESSCSSDGCPAKLTVVSLRKILDDQPPPTPPTPPERPRPPAFLPRTPAPVAEAGTSTATASISRLFTKGKHSSSTRPQSPPRQSAMKQPSPSTTPAESPSTASIPDLLGVPGLRALGSAPSSGGSTPKRISFAELPESYAGSRPEGSSFKFRDKKSRRGKKGDGKEKEKDGPHEGGWWTGWLVGGSSSGTWATARQEERAEDKLSRTWSGRMGPGFGPAMDEWAM</sequence>
<feature type="compositionally biased region" description="Basic and acidic residues" evidence="1">
    <location>
        <begin position="571"/>
        <end position="583"/>
    </location>
</feature>
<feature type="compositionally biased region" description="Polar residues" evidence="1">
    <location>
        <begin position="406"/>
        <end position="416"/>
    </location>
</feature>
<evidence type="ECO:0000256" key="1">
    <source>
        <dbReference type="SAM" id="MobiDB-lite"/>
    </source>
</evidence>
<feature type="region of interest" description="Disordered" evidence="1">
    <location>
        <begin position="181"/>
        <end position="229"/>
    </location>
</feature>
<dbReference type="Proteomes" id="UP000807353">
    <property type="component" value="Unassembled WGS sequence"/>
</dbReference>
<feature type="compositionally biased region" description="Low complexity" evidence="1">
    <location>
        <begin position="195"/>
        <end position="217"/>
    </location>
</feature>
<feature type="compositionally biased region" description="Acidic residues" evidence="1">
    <location>
        <begin position="51"/>
        <end position="62"/>
    </location>
</feature>
<feature type="region of interest" description="Disordered" evidence="1">
    <location>
        <begin position="339"/>
        <end position="420"/>
    </location>
</feature>
<name>A0A9P5Y4B9_9AGAR</name>
<feature type="compositionally biased region" description="Pro residues" evidence="1">
    <location>
        <begin position="435"/>
        <end position="452"/>
    </location>
</feature>
<organism evidence="2 3">
    <name type="scientific">Collybia nuda</name>
    <dbReference type="NCBI Taxonomy" id="64659"/>
    <lineage>
        <taxon>Eukaryota</taxon>
        <taxon>Fungi</taxon>
        <taxon>Dikarya</taxon>
        <taxon>Basidiomycota</taxon>
        <taxon>Agaricomycotina</taxon>
        <taxon>Agaricomycetes</taxon>
        <taxon>Agaricomycetidae</taxon>
        <taxon>Agaricales</taxon>
        <taxon>Tricholomatineae</taxon>
        <taxon>Clitocybaceae</taxon>
        <taxon>Collybia</taxon>
    </lineage>
</organism>
<accession>A0A9P5Y4B9</accession>
<feature type="compositionally biased region" description="Polar residues" evidence="1">
    <location>
        <begin position="137"/>
        <end position="161"/>
    </location>
</feature>
<keyword evidence="3" id="KW-1185">Reference proteome</keyword>
<dbReference type="AlphaFoldDB" id="A0A9P5Y4B9"/>
<evidence type="ECO:0000313" key="3">
    <source>
        <dbReference type="Proteomes" id="UP000807353"/>
    </source>
</evidence>
<dbReference type="OrthoDB" id="3254377at2759"/>
<comment type="caution">
    <text evidence="2">The sequence shown here is derived from an EMBL/GenBank/DDBJ whole genome shotgun (WGS) entry which is preliminary data.</text>
</comment>
<feature type="compositionally biased region" description="Polar residues" evidence="1">
    <location>
        <begin position="375"/>
        <end position="385"/>
    </location>
</feature>
<dbReference type="EMBL" id="MU150276">
    <property type="protein sequence ID" value="KAF9462013.1"/>
    <property type="molecule type" value="Genomic_DNA"/>
</dbReference>
<protein>
    <submittedName>
        <fullName evidence="2">Uncharacterized protein</fullName>
    </submittedName>
</protein>
<gene>
    <name evidence="2" type="ORF">BDZ94DRAFT_1195256</name>
</gene>
<feature type="region of interest" description="Disordered" evidence="1">
    <location>
        <begin position="432"/>
        <end position="635"/>
    </location>
</feature>
<feature type="compositionally biased region" description="Basic and acidic residues" evidence="1">
    <location>
        <begin position="605"/>
        <end position="615"/>
    </location>
</feature>
<proteinExistence type="predicted"/>